<feature type="domain" description="TonB-dependent receptor plug" evidence="12">
    <location>
        <begin position="60"/>
        <end position="163"/>
    </location>
</feature>
<dbReference type="Pfam" id="PF07715">
    <property type="entry name" value="Plug"/>
    <property type="match status" value="1"/>
</dbReference>
<evidence type="ECO:0000256" key="3">
    <source>
        <dbReference type="ARBA" id="ARBA00022452"/>
    </source>
</evidence>
<dbReference type="EMBL" id="SGBD01000004">
    <property type="protein sequence ID" value="RZD14168.1"/>
    <property type="molecule type" value="Genomic_DNA"/>
</dbReference>
<dbReference type="AlphaFoldDB" id="A0A519BAC8"/>
<gene>
    <name evidence="13" type="ORF">EVJ47_08020</name>
</gene>
<dbReference type="InterPro" id="IPR012910">
    <property type="entry name" value="Plug_dom"/>
</dbReference>
<evidence type="ECO:0000256" key="2">
    <source>
        <dbReference type="ARBA" id="ARBA00022448"/>
    </source>
</evidence>
<evidence type="ECO:0000256" key="4">
    <source>
        <dbReference type="ARBA" id="ARBA00022692"/>
    </source>
</evidence>
<dbReference type="SUPFAM" id="SSF56935">
    <property type="entry name" value="Porins"/>
    <property type="match status" value="1"/>
</dbReference>
<keyword evidence="6 10" id="KW-0798">TonB box</keyword>
<dbReference type="Gene3D" id="2.170.130.10">
    <property type="entry name" value="TonB-dependent receptor, plug domain"/>
    <property type="match status" value="1"/>
</dbReference>
<comment type="subcellular location">
    <subcellularLocation>
        <location evidence="1 9">Cell outer membrane</location>
        <topology evidence="1 9">Multi-pass membrane protein</topology>
    </subcellularLocation>
</comment>
<evidence type="ECO:0000259" key="11">
    <source>
        <dbReference type="Pfam" id="PF00593"/>
    </source>
</evidence>
<dbReference type="PROSITE" id="PS52016">
    <property type="entry name" value="TONB_DEPENDENT_REC_3"/>
    <property type="match status" value="1"/>
</dbReference>
<organism evidence="13 14">
    <name type="scientific">Candidatus Acidulodesulfobacterium ferriphilum</name>
    <dbReference type="NCBI Taxonomy" id="2597223"/>
    <lineage>
        <taxon>Bacteria</taxon>
        <taxon>Deltaproteobacteria</taxon>
        <taxon>Candidatus Acidulodesulfobacterales</taxon>
        <taxon>Candidatus Acidulodesulfobacterium</taxon>
    </lineage>
</organism>
<evidence type="ECO:0000259" key="12">
    <source>
        <dbReference type="Pfam" id="PF07715"/>
    </source>
</evidence>
<proteinExistence type="inferred from homology"/>
<dbReference type="InterPro" id="IPR039426">
    <property type="entry name" value="TonB-dep_rcpt-like"/>
</dbReference>
<keyword evidence="4 9" id="KW-0812">Transmembrane</keyword>
<keyword evidence="7 9" id="KW-0472">Membrane</keyword>
<evidence type="ECO:0000256" key="6">
    <source>
        <dbReference type="ARBA" id="ARBA00023077"/>
    </source>
</evidence>
<evidence type="ECO:0000256" key="10">
    <source>
        <dbReference type="RuleBase" id="RU003357"/>
    </source>
</evidence>
<accession>A0A519BAC8</accession>
<feature type="domain" description="TonB-dependent receptor-like beta-barrel" evidence="11">
    <location>
        <begin position="377"/>
        <end position="774"/>
    </location>
</feature>
<evidence type="ECO:0000256" key="7">
    <source>
        <dbReference type="ARBA" id="ARBA00023136"/>
    </source>
</evidence>
<keyword evidence="8 9" id="KW-0998">Cell outer membrane</keyword>
<keyword evidence="2 9" id="KW-0813">Transport</keyword>
<dbReference type="InterPro" id="IPR036942">
    <property type="entry name" value="Beta-barrel_TonB_sf"/>
</dbReference>
<evidence type="ECO:0000256" key="9">
    <source>
        <dbReference type="PROSITE-ProRule" id="PRU01360"/>
    </source>
</evidence>
<evidence type="ECO:0000256" key="1">
    <source>
        <dbReference type="ARBA" id="ARBA00004571"/>
    </source>
</evidence>
<dbReference type="InterPro" id="IPR000531">
    <property type="entry name" value="Beta-barrel_TonB"/>
</dbReference>
<sequence length="817" mass="91438">MKLKVPDGKLRKIGLGIGLNRTEFKLILFIALSVFAAFYAPSKANAKVIVLKAEKKAKKVKRTPFTVSKIKKRAIEATKSPMNSFETILNQAPSIHASTSGPNNIRSRVELRGFGTGEVAQTFDGVPINNMFDGDSSNYMDVRNNVPFTLGDISGVGIYYGVNNPSIDSFDSLGGTINYEPLMPTSKFYAKIFGGYGSFATRTYGFALNTGKLWEGIRMYLKVSRDDANNWYDGSAYPNRLHSYYMSLIKPYNNNRSHISFIFMRNDDYANDPHLVPVPLLDQFGYSWGWPTSVENAQAYNQEYYAILGWKAYINRDLTFDNKSFYFNENMAKNLYVNPACHTSAASAGISTASCDIPSSIYINGVQPYSLSFGSGNWSLTPVPTATYNPDPQFLDGQNSATAIANGFTPGFAYGTDNHYKAVNVSQFGDIPSVTVRFPRNVLTLGGQFLFGRYHKIESFYGESYGPVAPFYNIADNEHGTENMDAVYAQDRVDIIPDKLFIEPGVKYQIVDMSVATNETWPSLYPYGGTVSDTFTEIEPTIGLSYNLLPNWNFYATYGRTMKAPNYTAYESVLTSYNGTNFTTSLSGIKPEYVTDYELGTRYRLDNLELSANVYKEDFSNTFGTYLNTATEVTYETNGGRSRYEGLQLEGQYDFNRHLNVFANYSLNTGKFTSTYSGPAGNVLPGENVPFIPRHLANIGVDENYYNIDARLWGTYTGEQFVEDINGNPTSAFHLGGYWLFNLNLSHYFNFKKMGILKEAGLKGMKLSLSIDNILNRQYLTGAIPGFVSTYPNSNAIYAEYLPGMPRFYYVTTSFKF</sequence>
<keyword evidence="13" id="KW-0675">Receptor</keyword>
<protein>
    <submittedName>
        <fullName evidence="13">TonB-dependent receptor</fullName>
    </submittedName>
</protein>
<dbReference type="PROSITE" id="PS01156">
    <property type="entry name" value="TONB_DEPENDENT_REC_2"/>
    <property type="match status" value="1"/>
</dbReference>
<dbReference type="PANTHER" id="PTHR30069:SF39">
    <property type="entry name" value="BLL6183 PROTEIN"/>
    <property type="match status" value="1"/>
</dbReference>
<dbReference type="InterPro" id="IPR010917">
    <property type="entry name" value="TonB_rcpt_CS"/>
</dbReference>
<evidence type="ECO:0000313" key="13">
    <source>
        <dbReference type="EMBL" id="RZD14168.1"/>
    </source>
</evidence>
<comment type="caution">
    <text evidence="13">The sequence shown here is derived from an EMBL/GenBank/DDBJ whole genome shotgun (WGS) entry which is preliminary data.</text>
</comment>
<reference evidence="13 14" key="1">
    <citation type="submission" date="2019-01" db="EMBL/GenBank/DDBJ databases">
        <title>Insights into ecological role of a new deltaproteobacterial order Candidatus Sinidesulfobacterales (Sva0485) by metagenomics and metatranscriptomics.</title>
        <authorList>
            <person name="Tan S."/>
            <person name="Liu J."/>
            <person name="Fang Y."/>
            <person name="Hedlund B.P."/>
            <person name="Lian Z.H."/>
            <person name="Huang L.Y."/>
            <person name="Li J.T."/>
            <person name="Huang L.N."/>
            <person name="Li W.J."/>
            <person name="Jiang H.C."/>
            <person name="Dong H.L."/>
            <person name="Shu W.S."/>
        </authorList>
    </citation>
    <scope>NUCLEOTIDE SEQUENCE [LARGE SCALE GENOMIC DNA]</scope>
    <source>
        <strain evidence="13">AP3</strain>
    </source>
</reference>
<evidence type="ECO:0000256" key="8">
    <source>
        <dbReference type="ARBA" id="ARBA00023237"/>
    </source>
</evidence>
<dbReference type="GO" id="GO:0044718">
    <property type="term" value="P:siderophore transmembrane transport"/>
    <property type="evidence" value="ECO:0007669"/>
    <property type="project" value="TreeGrafter"/>
</dbReference>
<name>A0A519BAC8_9DELT</name>
<comment type="similarity">
    <text evidence="9 10">Belongs to the TonB-dependent receptor family.</text>
</comment>
<dbReference type="GO" id="GO:0015344">
    <property type="term" value="F:siderophore uptake transmembrane transporter activity"/>
    <property type="evidence" value="ECO:0007669"/>
    <property type="project" value="TreeGrafter"/>
</dbReference>
<keyword evidence="3 9" id="KW-1134">Transmembrane beta strand</keyword>
<dbReference type="GO" id="GO:0009279">
    <property type="term" value="C:cell outer membrane"/>
    <property type="evidence" value="ECO:0007669"/>
    <property type="project" value="UniProtKB-SubCell"/>
</dbReference>
<dbReference type="PANTHER" id="PTHR30069">
    <property type="entry name" value="TONB-DEPENDENT OUTER MEMBRANE RECEPTOR"/>
    <property type="match status" value="1"/>
</dbReference>
<dbReference type="InterPro" id="IPR037066">
    <property type="entry name" value="Plug_dom_sf"/>
</dbReference>
<dbReference type="Gene3D" id="2.40.170.20">
    <property type="entry name" value="TonB-dependent receptor, beta-barrel domain"/>
    <property type="match status" value="1"/>
</dbReference>
<evidence type="ECO:0000313" key="14">
    <source>
        <dbReference type="Proteomes" id="UP000320813"/>
    </source>
</evidence>
<evidence type="ECO:0000256" key="5">
    <source>
        <dbReference type="ARBA" id="ARBA00022729"/>
    </source>
</evidence>
<dbReference type="Pfam" id="PF00593">
    <property type="entry name" value="TonB_dep_Rec_b-barrel"/>
    <property type="match status" value="1"/>
</dbReference>
<dbReference type="Proteomes" id="UP000320813">
    <property type="component" value="Unassembled WGS sequence"/>
</dbReference>
<keyword evidence="5" id="KW-0732">Signal</keyword>